<dbReference type="Proteomes" id="UP000033566">
    <property type="component" value="Chromosome"/>
</dbReference>
<protein>
    <submittedName>
        <fullName evidence="2">Uncharacterized protein</fullName>
    </submittedName>
</protein>
<dbReference type="KEGG" id="ccj:UL81_02380"/>
<dbReference type="HOGENOM" id="CLU_039228_1_0_11"/>
<feature type="region of interest" description="Disordered" evidence="1">
    <location>
        <begin position="281"/>
        <end position="301"/>
    </location>
</feature>
<reference evidence="2 3" key="1">
    <citation type="journal article" date="2015" name="Genome Announc.">
        <title>Complete Genome Sequence of Corynebacterium camporealensis DSM 44610, Isolated from the Milk of a Manchega Sheep with Subclinical Mastitis.</title>
        <authorList>
            <person name="Ruckert C."/>
            <person name="Albersmeier A."/>
            <person name="Winkler A."/>
            <person name="Tauch A."/>
        </authorList>
    </citation>
    <scope>NUCLEOTIDE SEQUENCE [LARGE SCALE GENOMIC DNA]</scope>
    <source>
        <strain evidence="2 3">DSM 44610</strain>
    </source>
</reference>
<gene>
    <name evidence="2" type="ORF">UL81_02380</name>
</gene>
<dbReference type="PATRIC" id="fig|161896.4.peg.467"/>
<sequence length="301" mass="32611">MDCMHDAPLISPENKDAASEIVANLPKVVLDLRFQPTGQPESPAELSAELGDYLHTLIDDNVVYAEIDFDPQDYSFGTDAATEAAISTVAESELNARLLLPGTFAMARQGDVVVGSYLQGEVEPQVAEQLRQNFVPFSVDVECAEFEDVVKAVQNGAIRLRQATQLIDDFSADLDGIHPGNASAWVRDRHIAVCFALTADENLPDHPLPLLQQLGFTCAVAPAGKGASASAVLRALTETFGYGLEEFFDLTVKAIENSFASEEERQKLLEETILPAYEELSAEFDGGVDENVDADENESDS</sequence>
<organism evidence="2 3">
    <name type="scientific">Corynebacterium camporealensis</name>
    <dbReference type="NCBI Taxonomy" id="161896"/>
    <lineage>
        <taxon>Bacteria</taxon>
        <taxon>Bacillati</taxon>
        <taxon>Actinomycetota</taxon>
        <taxon>Actinomycetes</taxon>
        <taxon>Mycobacteriales</taxon>
        <taxon>Corynebacteriaceae</taxon>
        <taxon>Corynebacterium</taxon>
    </lineage>
</organism>
<dbReference type="SUPFAM" id="SSF51556">
    <property type="entry name" value="Metallo-dependent hydrolases"/>
    <property type="match status" value="1"/>
</dbReference>
<evidence type="ECO:0000313" key="2">
    <source>
        <dbReference type="EMBL" id="AKE38457.1"/>
    </source>
</evidence>
<evidence type="ECO:0000256" key="1">
    <source>
        <dbReference type="SAM" id="MobiDB-lite"/>
    </source>
</evidence>
<evidence type="ECO:0000313" key="3">
    <source>
        <dbReference type="Proteomes" id="UP000033566"/>
    </source>
</evidence>
<proteinExistence type="predicted"/>
<dbReference type="AlphaFoldDB" id="A0A0F6QUV8"/>
<accession>A0A0F6QUV8</accession>
<dbReference type="STRING" id="161896.UL81_02380"/>
<dbReference type="Gene3D" id="3.20.20.140">
    <property type="entry name" value="Metal-dependent hydrolases"/>
    <property type="match status" value="1"/>
</dbReference>
<name>A0A0F6QUV8_9CORY</name>
<keyword evidence="3" id="KW-1185">Reference proteome</keyword>
<dbReference type="EMBL" id="CP011311">
    <property type="protein sequence ID" value="AKE38457.1"/>
    <property type="molecule type" value="Genomic_DNA"/>
</dbReference>
<dbReference type="InterPro" id="IPR032466">
    <property type="entry name" value="Metal_Hydrolase"/>
</dbReference>